<comment type="similarity">
    <text evidence="2">Belongs to the membrane fusion protein (MFP) (TC 8.A.1) family.</text>
</comment>
<dbReference type="InterPro" id="IPR058625">
    <property type="entry name" value="MdtA-like_BSH"/>
</dbReference>
<dbReference type="InterPro" id="IPR006143">
    <property type="entry name" value="RND_pump_MFP"/>
</dbReference>
<dbReference type="InterPro" id="IPR058624">
    <property type="entry name" value="MdtA-like_HH"/>
</dbReference>
<dbReference type="RefSeq" id="WP_377360616.1">
    <property type="nucleotide sequence ID" value="NZ_JBHTCM010000026.1"/>
</dbReference>
<dbReference type="Pfam" id="PF25944">
    <property type="entry name" value="Beta-barrel_RND"/>
    <property type="match status" value="1"/>
</dbReference>
<evidence type="ECO:0000259" key="6">
    <source>
        <dbReference type="Pfam" id="PF25876"/>
    </source>
</evidence>
<dbReference type="Gene3D" id="2.40.50.100">
    <property type="match status" value="1"/>
</dbReference>
<keyword evidence="5" id="KW-0732">Signal</keyword>
<proteinExistence type="inferred from homology"/>
<dbReference type="Gene3D" id="1.10.287.470">
    <property type="entry name" value="Helix hairpin bin"/>
    <property type="match status" value="1"/>
</dbReference>
<feature type="compositionally biased region" description="Low complexity" evidence="4">
    <location>
        <begin position="379"/>
        <end position="393"/>
    </location>
</feature>
<feature type="domain" description="Multidrug resistance protein MdtA-like beta-barrel" evidence="8">
    <location>
        <begin position="211"/>
        <end position="297"/>
    </location>
</feature>
<dbReference type="SUPFAM" id="SSF111369">
    <property type="entry name" value="HlyD-like secretion proteins"/>
    <property type="match status" value="1"/>
</dbReference>
<evidence type="ECO:0000259" key="7">
    <source>
        <dbReference type="Pfam" id="PF25917"/>
    </source>
</evidence>
<reference evidence="11" key="1">
    <citation type="journal article" date="2019" name="Int. J. Syst. Evol. Microbiol.">
        <title>The Global Catalogue of Microorganisms (GCM) 10K type strain sequencing project: providing services to taxonomists for standard genome sequencing and annotation.</title>
        <authorList>
            <consortium name="The Broad Institute Genomics Platform"/>
            <consortium name="The Broad Institute Genome Sequencing Center for Infectious Disease"/>
            <person name="Wu L."/>
            <person name="Ma J."/>
        </authorList>
    </citation>
    <scope>NUCLEOTIDE SEQUENCE [LARGE SCALE GENOMIC DNA]</scope>
    <source>
        <strain evidence="11">CGMCC 1.16275</strain>
    </source>
</reference>
<feature type="signal peptide" evidence="5">
    <location>
        <begin position="1"/>
        <end position="28"/>
    </location>
</feature>
<organism evidence="10 11">
    <name type="scientific">Rhodocista pekingensis</name>
    <dbReference type="NCBI Taxonomy" id="201185"/>
    <lineage>
        <taxon>Bacteria</taxon>
        <taxon>Pseudomonadati</taxon>
        <taxon>Pseudomonadota</taxon>
        <taxon>Alphaproteobacteria</taxon>
        <taxon>Rhodospirillales</taxon>
        <taxon>Azospirillaceae</taxon>
        <taxon>Rhodocista</taxon>
    </lineage>
</organism>
<feature type="domain" description="Multidrug resistance protein MdtA-like alpha-helical hairpin" evidence="6">
    <location>
        <begin position="107"/>
        <end position="175"/>
    </location>
</feature>
<feature type="region of interest" description="Disordered" evidence="4">
    <location>
        <begin position="363"/>
        <end position="399"/>
    </location>
</feature>
<evidence type="ECO:0000259" key="8">
    <source>
        <dbReference type="Pfam" id="PF25944"/>
    </source>
</evidence>
<dbReference type="NCBIfam" id="TIGR01730">
    <property type="entry name" value="RND_mfp"/>
    <property type="match status" value="1"/>
</dbReference>
<keyword evidence="11" id="KW-1185">Reference proteome</keyword>
<feature type="domain" description="Multidrug resistance protein MdtA-like barrel-sandwich hybrid" evidence="7">
    <location>
        <begin position="68"/>
        <end position="198"/>
    </location>
</feature>
<dbReference type="InterPro" id="IPR058627">
    <property type="entry name" value="MdtA-like_C"/>
</dbReference>
<evidence type="ECO:0000313" key="10">
    <source>
        <dbReference type="EMBL" id="MFC7335075.1"/>
    </source>
</evidence>
<dbReference type="Pfam" id="PF25967">
    <property type="entry name" value="RND-MFP_C"/>
    <property type="match status" value="1"/>
</dbReference>
<protein>
    <submittedName>
        <fullName evidence="10">Efflux RND transporter periplasmic adaptor subunit</fullName>
    </submittedName>
</protein>
<evidence type="ECO:0000256" key="2">
    <source>
        <dbReference type="ARBA" id="ARBA00009477"/>
    </source>
</evidence>
<dbReference type="Gene3D" id="2.40.420.20">
    <property type="match status" value="1"/>
</dbReference>
<comment type="subcellular location">
    <subcellularLocation>
        <location evidence="1">Cell envelope</location>
    </subcellularLocation>
</comment>
<feature type="coiled-coil region" evidence="3">
    <location>
        <begin position="106"/>
        <end position="171"/>
    </location>
</feature>
<evidence type="ECO:0000256" key="1">
    <source>
        <dbReference type="ARBA" id="ARBA00004196"/>
    </source>
</evidence>
<gene>
    <name evidence="10" type="ORF">ACFQPS_18050</name>
</gene>
<feature type="domain" description="Multidrug resistance protein MdtA-like C-terminal permuted SH3" evidence="9">
    <location>
        <begin position="308"/>
        <end position="365"/>
    </location>
</feature>
<evidence type="ECO:0000256" key="4">
    <source>
        <dbReference type="SAM" id="MobiDB-lite"/>
    </source>
</evidence>
<name>A0ABW2L0F9_9PROT</name>
<dbReference type="InterPro" id="IPR058626">
    <property type="entry name" value="MdtA-like_b-barrel"/>
</dbReference>
<comment type="caution">
    <text evidence="10">The sequence shown here is derived from an EMBL/GenBank/DDBJ whole genome shotgun (WGS) entry which is preliminary data.</text>
</comment>
<accession>A0ABW2L0F9</accession>
<dbReference type="Gene3D" id="2.40.30.170">
    <property type="match status" value="1"/>
</dbReference>
<evidence type="ECO:0000259" key="9">
    <source>
        <dbReference type="Pfam" id="PF25967"/>
    </source>
</evidence>
<keyword evidence="3" id="KW-0175">Coiled coil</keyword>
<dbReference type="EMBL" id="JBHTCM010000026">
    <property type="protein sequence ID" value="MFC7335075.1"/>
    <property type="molecule type" value="Genomic_DNA"/>
</dbReference>
<dbReference type="Proteomes" id="UP001596456">
    <property type="component" value="Unassembled WGS sequence"/>
</dbReference>
<dbReference type="Pfam" id="PF25876">
    <property type="entry name" value="HH_MFP_RND"/>
    <property type="match status" value="1"/>
</dbReference>
<evidence type="ECO:0000256" key="5">
    <source>
        <dbReference type="SAM" id="SignalP"/>
    </source>
</evidence>
<sequence>MIHSARTGRPLRAALAFLLVVAPGPALAQAPGGAGGPPPAVVTAEVGTAPIAPPAEFVGRAEAVASFEARPRVSGTLEVVAFDEGTDVAAGQLLYVIEPASYEAEKTAAEAQLVRAQAQLTEASEAARRAEALRSKGTVSEAALDEAQAALASAEADVLAAKAQLQQTELRLSYTRIASPIAGRIGATAVTAGNLVTPETGVLTTVVDLDPIRVTFSVSDRQVLQVMQQTGAETLAQLADRFVPTLRLATGTEYPHRGRVDFIDNRVDPGTGTVTVRALFPNPGLLLLPGQYATVLVRPQAVESGPAVPVSAVQRDREGPFVLVIDADNVARMRRVALGAQSDGLFAVEQGLDPGEVIVVEGQQKARPGAPVRPVPDTASEAPPAGDAAPAADGSGGQG</sequence>
<evidence type="ECO:0000313" key="11">
    <source>
        <dbReference type="Proteomes" id="UP001596456"/>
    </source>
</evidence>
<dbReference type="PANTHER" id="PTHR30158">
    <property type="entry name" value="ACRA/E-RELATED COMPONENT OF DRUG EFFLUX TRANSPORTER"/>
    <property type="match status" value="1"/>
</dbReference>
<dbReference type="Pfam" id="PF25917">
    <property type="entry name" value="BSH_RND"/>
    <property type="match status" value="1"/>
</dbReference>
<feature type="chain" id="PRO_5046911623" evidence="5">
    <location>
        <begin position="29"/>
        <end position="399"/>
    </location>
</feature>
<evidence type="ECO:0000256" key="3">
    <source>
        <dbReference type="SAM" id="Coils"/>
    </source>
</evidence>